<dbReference type="Proteomes" id="UP001325680">
    <property type="component" value="Chromosome"/>
</dbReference>
<evidence type="ECO:0000313" key="8">
    <source>
        <dbReference type="EMBL" id="WQD37286.1"/>
    </source>
</evidence>
<dbReference type="InterPro" id="IPR000748">
    <property type="entry name" value="PsdUridine_synth_RsuA/RluB/E/F"/>
</dbReference>
<organism evidence="8 9">
    <name type="scientific">Niabella yanshanensis</name>
    <dbReference type="NCBI Taxonomy" id="577386"/>
    <lineage>
        <taxon>Bacteria</taxon>
        <taxon>Pseudomonadati</taxon>
        <taxon>Bacteroidota</taxon>
        <taxon>Chitinophagia</taxon>
        <taxon>Chitinophagales</taxon>
        <taxon>Chitinophagaceae</taxon>
        <taxon>Niabella</taxon>
    </lineage>
</organism>
<evidence type="ECO:0000256" key="1">
    <source>
        <dbReference type="ARBA" id="ARBA00008348"/>
    </source>
</evidence>
<feature type="compositionally biased region" description="Basic and acidic residues" evidence="6">
    <location>
        <begin position="338"/>
        <end position="347"/>
    </location>
</feature>
<keyword evidence="9" id="KW-1185">Reference proteome</keyword>
<dbReference type="PANTHER" id="PTHR47683">
    <property type="entry name" value="PSEUDOURIDINE SYNTHASE FAMILY PROTEIN-RELATED"/>
    <property type="match status" value="1"/>
</dbReference>
<dbReference type="Gene3D" id="3.10.290.10">
    <property type="entry name" value="RNA-binding S4 domain"/>
    <property type="match status" value="1"/>
</dbReference>
<dbReference type="Gene3D" id="3.30.70.580">
    <property type="entry name" value="Pseudouridine synthase I, catalytic domain, N-terminal subdomain"/>
    <property type="match status" value="1"/>
</dbReference>
<dbReference type="InterPro" id="IPR020094">
    <property type="entry name" value="TruA/RsuA/RluB/E/F_N"/>
</dbReference>
<dbReference type="PROSITE" id="PS50889">
    <property type="entry name" value="S4"/>
    <property type="match status" value="1"/>
</dbReference>
<sequence length="476" mass="53254">MKKIDPRFQKFAKKKSNAAIKEGFKQEKRKYKKERAEFFEQKKKEAREKQITGPVIEREKVALEQMPLNKYLAHGGVSSRREAADLIKDGNVKVNGNVITEPGYKMADGDEVTVNGKKIFITKNLVYILVNKPKDYITTTDDPQKRKTVLDLIKKATQERVYPVGRLDRNTSGVLLITNDGELAQKLTHPSNEVKKIYAVTLDKPLEKGDFDKILKGVTLEDGPAYVDVLAYSDANDRTQIGVEIHSGRNRIVRRIFESQGYDVKNLDRVMFAGLTKKNVERGKFRFLTEKEVRNLKYFGKENKKAGKGQAAVKGVSRPTDEDSGLQAPAKRLRKPVKKDGFTERSYSKPASGNFKKETYAAKGSDKSADKPFAKQKRPAKSYGNTEGAFKKEEYPSKGFAKRTGKPFKKEGNGEKPYLKTIGGGVKKENFSGKAPAKKLGKPFKKEGSSGRASTGNYKSASGSGRPARPRRNNNN</sequence>
<evidence type="ECO:0000256" key="6">
    <source>
        <dbReference type="SAM" id="MobiDB-lite"/>
    </source>
</evidence>
<comment type="similarity">
    <text evidence="1 4">Belongs to the pseudouridine synthase RsuA family.</text>
</comment>
<gene>
    <name evidence="8" type="ORF">U0035_16575</name>
</gene>
<keyword evidence="5" id="KW-0175">Coiled coil</keyword>
<dbReference type="CDD" id="cd00165">
    <property type="entry name" value="S4"/>
    <property type="match status" value="1"/>
</dbReference>
<dbReference type="GO" id="GO:0016853">
    <property type="term" value="F:isomerase activity"/>
    <property type="evidence" value="ECO:0007669"/>
    <property type="project" value="UniProtKB-KW"/>
</dbReference>
<dbReference type="RefSeq" id="WP_245957797.1">
    <property type="nucleotide sequence ID" value="NZ_CP139960.1"/>
</dbReference>
<evidence type="ECO:0000313" key="9">
    <source>
        <dbReference type="Proteomes" id="UP001325680"/>
    </source>
</evidence>
<evidence type="ECO:0000256" key="5">
    <source>
        <dbReference type="SAM" id="Coils"/>
    </source>
</evidence>
<feature type="domain" description="RNA-binding S4" evidence="7">
    <location>
        <begin position="66"/>
        <end position="126"/>
    </location>
</feature>
<accession>A0ABZ0W5B4</accession>
<dbReference type="Pfam" id="PF00849">
    <property type="entry name" value="PseudoU_synth_2"/>
    <property type="match status" value="1"/>
</dbReference>
<dbReference type="InterPro" id="IPR036986">
    <property type="entry name" value="S4_RNA-bd_sf"/>
</dbReference>
<dbReference type="InterPro" id="IPR042092">
    <property type="entry name" value="PsdUridine_s_RsuA/RluB/E/F_cat"/>
</dbReference>
<name>A0ABZ0W5B4_9BACT</name>
<feature type="coiled-coil region" evidence="5">
    <location>
        <begin position="21"/>
        <end position="49"/>
    </location>
</feature>
<dbReference type="Pfam" id="PF01479">
    <property type="entry name" value="S4"/>
    <property type="match status" value="1"/>
</dbReference>
<dbReference type="CDD" id="cd02870">
    <property type="entry name" value="PseudoU_synth_RsuA_like"/>
    <property type="match status" value="1"/>
</dbReference>
<evidence type="ECO:0000256" key="3">
    <source>
        <dbReference type="PROSITE-ProRule" id="PRU00182"/>
    </source>
</evidence>
<evidence type="ECO:0000256" key="4">
    <source>
        <dbReference type="RuleBase" id="RU003887"/>
    </source>
</evidence>
<dbReference type="NCBIfam" id="TIGR00093">
    <property type="entry name" value="pseudouridine synthase"/>
    <property type="match status" value="1"/>
</dbReference>
<dbReference type="InterPro" id="IPR018496">
    <property type="entry name" value="PsdUridine_synth_RsuA/RluB_CS"/>
</dbReference>
<feature type="compositionally biased region" description="Basic and acidic residues" evidence="6">
    <location>
        <begin position="355"/>
        <end position="373"/>
    </location>
</feature>
<dbReference type="PANTHER" id="PTHR47683:SF2">
    <property type="entry name" value="RNA-BINDING S4 DOMAIN-CONTAINING PROTEIN"/>
    <property type="match status" value="1"/>
</dbReference>
<feature type="compositionally biased region" description="Basic and acidic residues" evidence="6">
    <location>
        <begin position="408"/>
        <end position="418"/>
    </location>
</feature>
<protein>
    <recommendedName>
        <fullName evidence="4">Pseudouridine synthase</fullName>
        <ecNumber evidence="4">5.4.99.-</ecNumber>
    </recommendedName>
</protein>
<evidence type="ECO:0000259" key="7">
    <source>
        <dbReference type="SMART" id="SM00363"/>
    </source>
</evidence>
<dbReference type="SUPFAM" id="SSF55174">
    <property type="entry name" value="Alpha-L RNA-binding motif"/>
    <property type="match status" value="1"/>
</dbReference>
<reference evidence="8 9" key="1">
    <citation type="submission" date="2023-12" db="EMBL/GenBank/DDBJ databases">
        <title>Genome sequencing and assembly of bacterial species from a model synthetic community.</title>
        <authorList>
            <person name="Hogle S.L."/>
        </authorList>
    </citation>
    <scope>NUCLEOTIDE SEQUENCE [LARGE SCALE GENOMIC DNA]</scope>
    <source>
        <strain evidence="8 9">HAMBI_3031</strain>
    </source>
</reference>
<dbReference type="InterPro" id="IPR020103">
    <property type="entry name" value="PsdUridine_synth_cat_dom_sf"/>
</dbReference>
<dbReference type="InterPro" id="IPR002942">
    <property type="entry name" value="S4_RNA-bd"/>
</dbReference>
<proteinExistence type="inferred from homology"/>
<dbReference type="EC" id="5.4.99.-" evidence="4"/>
<dbReference type="SMART" id="SM00363">
    <property type="entry name" value="S4"/>
    <property type="match status" value="1"/>
</dbReference>
<dbReference type="InterPro" id="IPR050343">
    <property type="entry name" value="RsuA_PseudoU_synthase"/>
</dbReference>
<feature type="region of interest" description="Disordered" evidence="6">
    <location>
        <begin position="308"/>
        <end position="476"/>
    </location>
</feature>
<dbReference type="InterPro" id="IPR006145">
    <property type="entry name" value="PsdUridine_synth_RsuA/RluA"/>
</dbReference>
<dbReference type="EMBL" id="CP139960">
    <property type="protein sequence ID" value="WQD37286.1"/>
    <property type="molecule type" value="Genomic_DNA"/>
</dbReference>
<dbReference type="PROSITE" id="PS01149">
    <property type="entry name" value="PSI_RSU"/>
    <property type="match status" value="1"/>
</dbReference>
<feature type="compositionally biased region" description="Polar residues" evidence="6">
    <location>
        <begin position="451"/>
        <end position="460"/>
    </location>
</feature>
<keyword evidence="3" id="KW-0694">RNA-binding</keyword>
<keyword evidence="2 4" id="KW-0413">Isomerase</keyword>
<dbReference type="SUPFAM" id="SSF55120">
    <property type="entry name" value="Pseudouridine synthase"/>
    <property type="match status" value="1"/>
</dbReference>
<evidence type="ECO:0000256" key="2">
    <source>
        <dbReference type="ARBA" id="ARBA00023235"/>
    </source>
</evidence>
<dbReference type="Gene3D" id="3.30.70.1560">
    <property type="entry name" value="Alpha-L RNA-binding motif"/>
    <property type="match status" value="1"/>
</dbReference>